<evidence type="ECO:0000256" key="1">
    <source>
        <dbReference type="SAM" id="MobiDB-lite"/>
    </source>
</evidence>
<evidence type="ECO:0000313" key="2">
    <source>
        <dbReference type="EMBL" id="CDX51626.1"/>
    </source>
</evidence>
<dbReference type="AlphaFoldDB" id="A0A090G3K2"/>
<name>A0A090G3K2_MESPL</name>
<dbReference type="Proteomes" id="UP000046122">
    <property type="component" value="Unassembled WGS sequence"/>
</dbReference>
<sequence length="107" mass="11996">MLRAISWTYSEDQIVALRQRNAQAETVTPVASSVALENIRFRYSITGDTPLRCTRRHTRRSARPSTRGAATAATTTESAEQRKGRCWPSVPILRSGKVIVWPRPDIS</sequence>
<evidence type="ECO:0000313" key="3">
    <source>
        <dbReference type="Proteomes" id="UP000046122"/>
    </source>
</evidence>
<feature type="region of interest" description="Disordered" evidence="1">
    <location>
        <begin position="55"/>
        <end position="84"/>
    </location>
</feature>
<gene>
    <name evidence="2" type="ORF">MPL3365_130583</name>
</gene>
<organism evidence="2 3">
    <name type="scientific">Mesorhizobium plurifarium</name>
    <dbReference type="NCBI Taxonomy" id="69974"/>
    <lineage>
        <taxon>Bacteria</taxon>
        <taxon>Pseudomonadati</taxon>
        <taxon>Pseudomonadota</taxon>
        <taxon>Alphaproteobacteria</taxon>
        <taxon>Hyphomicrobiales</taxon>
        <taxon>Phyllobacteriaceae</taxon>
        <taxon>Mesorhizobium</taxon>
    </lineage>
</organism>
<accession>A0A090G3K2</accession>
<feature type="compositionally biased region" description="Low complexity" evidence="1">
    <location>
        <begin position="63"/>
        <end position="78"/>
    </location>
</feature>
<dbReference type="EMBL" id="CCNE01000005">
    <property type="protein sequence ID" value="CDX51626.1"/>
    <property type="molecule type" value="Genomic_DNA"/>
</dbReference>
<proteinExistence type="predicted"/>
<protein>
    <submittedName>
        <fullName evidence="2">Uncharacterized protein</fullName>
    </submittedName>
</protein>
<reference evidence="2 3" key="1">
    <citation type="submission" date="2014-08" db="EMBL/GenBank/DDBJ databases">
        <authorList>
            <person name="Moulin Lionel"/>
        </authorList>
    </citation>
    <scope>NUCLEOTIDE SEQUENCE [LARGE SCALE GENOMIC DNA]</scope>
</reference>